<sequence>MMRKRKQNLPHFYLPPLVYDGPEIVEDYHRRLVVLFVPWADEEYIRDAFGCESHIEVWMAYLRELKIRSPEAHADLTKLLEGYTRIQNAEAKLAKRMESIKKARKELQIDEEDEDLLKIQRRKVEKTRHKRNKRKLNEVQLEIFNEIINGRGPSAYGRKYGRNWTQAISQLFPNLKILKISGQNLPSPEFRVLCDNFPNLTLLDISATGLVDLTGIVKLQRLEQTP</sequence>
<evidence type="ECO:0000313" key="3">
    <source>
        <dbReference type="Proteomes" id="UP000008068"/>
    </source>
</evidence>
<reference evidence="3" key="1">
    <citation type="submission" date="2011-07" db="EMBL/GenBank/DDBJ databases">
        <authorList>
            <consortium name="Caenorhabditis brenneri Sequencing and Analysis Consortium"/>
            <person name="Wilson R.K."/>
        </authorList>
    </citation>
    <scope>NUCLEOTIDE SEQUENCE [LARGE SCALE GENOMIC DNA]</scope>
    <source>
        <strain evidence="3">PB2801</strain>
    </source>
</reference>
<dbReference type="EMBL" id="GL379897">
    <property type="protein sequence ID" value="EGT32701.1"/>
    <property type="molecule type" value="Genomic_DNA"/>
</dbReference>
<dbReference type="HOGENOM" id="CLU_1225718_0_0_1"/>
<organism evidence="3">
    <name type="scientific">Caenorhabditis brenneri</name>
    <name type="common">Nematode worm</name>
    <dbReference type="NCBI Taxonomy" id="135651"/>
    <lineage>
        <taxon>Eukaryota</taxon>
        <taxon>Metazoa</taxon>
        <taxon>Ecdysozoa</taxon>
        <taxon>Nematoda</taxon>
        <taxon>Chromadorea</taxon>
        <taxon>Rhabditida</taxon>
        <taxon>Rhabditina</taxon>
        <taxon>Rhabditomorpha</taxon>
        <taxon>Rhabditoidea</taxon>
        <taxon>Rhabditidae</taxon>
        <taxon>Peloderinae</taxon>
        <taxon>Caenorhabditis</taxon>
    </lineage>
</organism>
<evidence type="ECO:0000313" key="2">
    <source>
        <dbReference type="EMBL" id="EGT32701.1"/>
    </source>
</evidence>
<dbReference type="SUPFAM" id="SSF52047">
    <property type="entry name" value="RNI-like"/>
    <property type="match status" value="1"/>
</dbReference>
<dbReference type="eggNOG" id="KOG3665">
    <property type="taxonomic scope" value="Eukaryota"/>
</dbReference>
<protein>
    <submittedName>
        <fullName evidence="2">Uncharacterized protein</fullName>
    </submittedName>
</protein>
<dbReference type="Proteomes" id="UP000008068">
    <property type="component" value="Unassembled WGS sequence"/>
</dbReference>
<dbReference type="AlphaFoldDB" id="G0NJU2"/>
<evidence type="ECO:0000256" key="1">
    <source>
        <dbReference type="SAM" id="Coils"/>
    </source>
</evidence>
<keyword evidence="3" id="KW-1185">Reference proteome</keyword>
<gene>
    <name evidence="2" type="ORF">CAEBREN_20710</name>
</gene>
<accession>G0NJU2</accession>
<feature type="coiled-coil region" evidence="1">
    <location>
        <begin position="86"/>
        <end position="122"/>
    </location>
</feature>
<dbReference type="InParanoid" id="G0NJU2"/>
<keyword evidence="1" id="KW-0175">Coiled coil</keyword>
<name>G0NJU2_CAEBE</name>
<proteinExistence type="predicted"/>
<dbReference type="OrthoDB" id="5876386at2759"/>